<feature type="transmembrane region" description="Helical" evidence="7">
    <location>
        <begin position="90"/>
        <end position="112"/>
    </location>
</feature>
<dbReference type="AlphaFoldDB" id="A0A1U9Z8M0"/>
<keyword evidence="9" id="KW-0614">Plasmid</keyword>
<sequence length="314" mass="35231">MQEAADPGARGRRKGRNMRIRWSRWSPQLALAPAVIITFVAFFGSMLWTIYLSFTRSRRFPDYAIDWGDWSRQYERLFKDDAWLISLKNLLILGVGSTLAIGFGFILACLINAEKRGEGVFRTVFLYPLAVSLIVTGVAWRWLFDPSLGLQNFFHSIGMEWVRFDWLSSGDTAIYGIILASIWQGSGFYMALMLAGLKGINSEIWSAAKLDGVGTFRFYIEIIVPMMRFTFLTCAILLSLGVVKAYDIVVAMTNGGPGQSTYVPAYFTVNAYWQKSNLGYASAAAVIMLLITLAVFLPLVMLTAWQQRRKGSPA</sequence>
<evidence type="ECO:0000313" key="10">
    <source>
        <dbReference type="Proteomes" id="UP000191135"/>
    </source>
</evidence>
<evidence type="ECO:0000256" key="4">
    <source>
        <dbReference type="ARBA" id="ARBA00022692"/>
    </source>
</evidence>
<evidence type="ECO:0000256" key="5">
    <source>
        <dbReference type="ARBA" id="ARBA00022989"/>
    </source>
</evidence>
<feature type="transmembrane region" description="Helical" evidence="7">
    <location>
        <begin position="173"/>
        <end position="197"/>
    </location>
</feature>
<evidence type="ECO:0000256" key="6">
    <source>
        <dbReference type="ARBA" id="ARBA00023136"/>
    </source>
</evidence>
<dbReference type="InterPro" id="IPR035906">
    <property type="entry name" value="MetI-like_sf"/>
</dbReference>
<keyword evidence="2 7" id="KW-0813">Transport</keyword>
<keyword evidence="10" id="KW-1185">Reference proteome</keyword>
<dbReference type="InterPro" id="IPR000515">
    <property type="entry name" value="MetI-like"/>
</dbReference>
<dbReference type="PANTHER" id="PTHR30193">
    <property type="entry name" value="ABC TRANSPORTER PERMEASE PROTEIN"/>
    <property type="match status" value="1"/>
</dbReference>
<dbReference type="GO" id="GO:0005886">
    <property type="term" value="C:plasma membrane"/>
    <property type="evidence" value="ECO:0007669"/>
    <property type="project" value="UniProtKB-SubCell"/>
</dbReference>
<dbReference type="SUPFAM" id="SSF161098">
    <property type="entry name" value="MetI-like"/>
    <property type="match status" value="1"/>
</dbReference>
<protein>
    <submittedName>
        <fullName evidence="9">Lactose transport system permease protein LacF</fullName>
    </submittedName>
</protein>
<keyword evidence="4 7" id="KW-0812">Transmembrane</keyword>
<evidence type="ECO:0000256" key="1">
    <source>
        <dbReference type="ARBA" id="ARBA00004651"/>
    </source>
</evidence>
<dbReference type="InterPro" id="IPR051393">
    <property type="entry name" value="ABC_transporter_permease"/>
</dbReference>
<dbReference type="CDD" id="cd06261">
    <property type="entry name" value="TM_PBP2"/>
    <property type="match status" value="1"/>
</dbReference>
<keyword evidence="3" id="KW-1003">Cell membrane</keyword>
<feature type="domain" description="ABC transmembrane type-1" evidence="8">
    <location>
        <begin position="86"/>
        <end position="299"/>
    </location>
</feature>
<dbReference type="Gene3D" id="1.10.3720.10">
    <property type="entry name" value="MetI-like"/>
    <property type="match status" value="1"/>
</dbReference>
<evidence type="ECO:0000313" key="9">
    <source>
        <dbReference type="EMBL" id="AQZ54063.1"/>
    </source>
</evidence>
<evidence type="ECO:0000259" key="8">
    <source>
        <dbReference type="PROSITE" id="PS50928"/>
    </source>
</evidence>
<dbReference type="Pfam" id="PF00528">
    <property type="entry name" value="BPD_transp_1"/>
    <property type="match status" value="1"/>
</dbReference>
<feature type="transmembrane region" description="Helical" evidence="7">
    <location>
        <begin position="124"/>
        <end position="143"/>
    </location>
</feature>
<proteinExistence type="inferred from homology"/>
<dbReference type="KEGG" id="mmed:Mame_04771"/>
<feature type="transmembrane region" description="Helical" evidence="7">
    <location>
        <begin position="280"/>
        <end position="305"/>
    </location>
</feature>
<feature type="transmembrane region" description="Helical" evidence="7">
    <location>
        <begin position="218"/>
        <end position="243"/>
    </location>
</feature>
<accession>A0A1U9Z8M0</accession>
<keyword evidence="5 7" id="KW-1133">Transmembrane helix</keyword>
<keyword evidence="6 7" id="KW-0472">Membrane</keyword>
<dbReference type="Proteomes" id="UP000191135">
    <property type="component" value="Plasmid pMM593"/>
</dbReference>
<dbReference type="PANTHER" id="PTHR30193:SF42">
    <property type="entry name" value="ABC TRANSPORTER PERMEASE PROTEIN"/>
    <property type="match status" value="1"/>
</dbReference>
<evidence type="ECO:0000256" key="2">
    <source>
        <dbReference type="ARBA" id="ARBA00022448"/>
    </source>
</evidence>
<dbReference type="EMBL" id="CP020331">
    <property type="protein sequence ID" value="AQZ54063.1"/>
    <property type="molecule type" value="Genomic_DNA"/>
</dbReference>
<organism evidence="9 10">
    <name type="scientific">Martelella mediterranea DSM 17316</name>
    <dbReference type="NCBI Taxonomy" id="1122214"/>
    <lineage>
        <taxon>Bacteria</taxon>
        <taxon>Pseudomonadati</taxon>
        <taxon>Pseudomonadota</taxon>
        <taxon>Alphaproteobacteria</taxon>
        <taxon>Hyphomicrobiales</taxon>
        <taxon>Aurantimonadaceae</taxon>
        <taxon>Martelella</taxon>
    </lineage>
</organism>
<dbReference type="GO" id="GO:0055085">
    <property type="term" value="P:transmembrane transport"/>
    <property type="evidence" value="ECO:0007669"/>
    <property type="project" value="InterPro"/>
</dbReference>
<evidence type="ECO:0000256" key="3">
    <source>
        <dbReference type="ARBA" id="ARBA00022475"/>
    </source>
</evidence>
<gene>
    <name evidence="9" type="primary">lacF_16</name>
    <name evidence="9" type="ORF">Mame_04771</name>
</gene>
<comment type="subcellular location">
    <subcellularLocation>
        <location evidence="1 7">Cell membrane</location>
        <topology evidence="1 7">Multi-pass membrane protein</topology>
    </subcellularLocation>
</comment>
<feature type="transmembrane region" description="Helical" evidence="7">
    <location>
        <begin position="29"/>
        <end position="51"/>
    </location>
</feature>
<name>A0A1U9Z8M0_9HYPH</name>
<reference evidence="9 10" key="1">
    <citation type="submission" date="2017-03" db="EMBL/GenBank/DDBJ databases">
        <title>Foreign affairs: Plasmid Transfer between Roseobacters and Rhizobia.</title>
        <authorList>
            <person name="Bartling P."/>
            <person name="Bunk B."/>
            <person name="Overmann J."/>
            <person name="Brinkmann H."/>
            <person name="Petersen J."/>
        </authorList>
    </citation>
    <scope>NUCLEOTIDE SEQUENCE [LARGE SCALE GENOMIC DNA]</scope>
    <source>
        <strain evidence="9 10">MACL11</strain>
        <plasmid evidence="10">Plasmid pmm593</plasmid>
    </source>
</reference>
<dbReference type="PROSITE" id="PS50928">
    <property type="entry name" value="ABC_TM1"/>
    <property type="match status" value="1"/>
</dbReference>
<evidence type="ECO:0000256" key="7">
    <source>
        <dbReference type="RuleBase" id="RU363032"/>
    </source>
</evidence>
<geneLocation type="plasmid" evidence="10">
    <name>pmm593</name>
</geneLocation>
<comment type="similarity">
    <text evidence="7">Belongs to the binding-protein-dependent transport system permease family.</text>
</comment>
<dbReference type="eggNOG" id="COG1175">
    <property type="taxonomic scope" value="Bacteria"/>
</dbReference>